<dbReference type="Gene3D" id="1.10.10.160">
    <property type="match status" value="1"/>
</dbReference>
<dbReference type="RefSeq" id="WP_213404272.1">
    <property type="nucleotide sequence ID" value="NZ_JAGIBT010000012.1"/>
</dbReference>
<keyword evidence="3 10" id="KW-0227">DNA damage</keyword>
<dbReference type="SUPFAM" id="SSF52540">
    <property type="entry name" value="P-loop containing nucleoside triphosphate hydrolases"/>
    <property type="match status" value="2"/>
</dbReference>
<dbReference type="GO" id="GO:0005524">
    <property type="term" value="F:ATP binding"/>
    <property type="evidence" value="ECO:0007669"/>
    <property type="project" value="UniProtKB-UniRule"/>
</dbReference>
<feature type="domain" description="RecC C-terminal" evidence="11">
    <location>
        <begin position="807"/>
        <end position="1033"/>
    </location>
</feature>
<dbReference type="GO" id="GO:0009338">
    <property type="term" value="C:exodeoxyribonuclease V complex"/>
    <property type="evidence" value="ECO:0007669"/>
    <property type="project" value="InterPro"/>
</dbReference>
<sequence>MAFTIYHSNHLDDLQFMASYIIKNNPLDDPLAPEYFIIHSAGMTNWLKSALATEHNIFANTRLEFPINQIVTIIENLLSPEERAQTNLRMSRLTLTWAVYDALNQLDLSDLPELASYLNDKGAQSDDVRMMGLAEEIAGLFDKYLAYRPDWFAAWENHQRIFPDSPYESWQQQLWQIIRSQVIKKYYLANILSHLKTLPSERYQAATIPRRLFIIGISTLPPLFIELLHVLSEHIDVHLFFTNPSQFYWGDLTQYRQRTIARINFKTEDARTDYLAPNAQAVQPDQEEHWLEFHGNPLLANFGKIGRDFLHVLSQYDDLNEIEAFSEPTTPGLLGEVQRAVYHLAPIQADAPKYCVAEDDGTIAFHAHYSERREVEGLYDQLLKAFNEDRTLAPKDIIVMVSDIDRYRPMIEAVFGSPFEPRAKIPFTISDFTLGKHEPILEAFLLLLSMSESQFTVSEILTLLDIPEIGEKFHIKIEDRALIKRWIDASNIRFAIDDQHLDDMHIRDDFTNTWLWGLKRLLLGYAVNDHYSLEGVRALPYVQGGDAEVLGHLADFIDALIALKEKLSQSYLLIEWRTLLPEIWNTFYVDNQATQLRLQHLQTIWNTFIDEGLDTTFHDEVSIHLMHRHLNEHLSSFRPESRFLTGSVNFCTFIPMRSIPFKIVCMLGMNQDSFPHRRQYPEYDLMQAHPARGDRSVTNDERYLFLEAILSARTQLYISYIGRNIHNNSEMFPSLFVNELQYYLDELAIMSSGASVSEALTHRHPLSPFSPTLFKADSPIRSFQKPWLPTSAVINDEPFVPAPVEVTTLTPKQLIDTFKNPIKAYSLKHFGIHYQNDQEDELPDDELFSLAQYNGLEAYVARVQLLEDLFYNDLPADDLSDYAHHTLFHRYKAEGRLPKFAFAEIDWQDFAEPIVQLVLAGKAQGCQYGAQQQVQVALENCTIEGTIDGVQDVQQTTVFVGKWTLHRQFEAFITHLLNVMALGKPIHSHIFYLEESVGHFEISGITPEMARQHLETFFEGYTLNQQTPFLLIPSKDYLKTGAKIIKPHQHFIDQMYHHYNETVAHEYLSQSDNHEFNTKIVQRYWASLESVHDAMRARFVPVVTLKEVMGYLYFVTHYQSLLPEKPRKKAKS</sequence>
<evidence type="ECO:0000256" key="2">
    <source>
        <dbReference type="ARBA" id="ARBA00022741"/>
    </source>
</evidence>
<dbReference type="NCBIfam" id="TIGR01450">
    <property type="entry name" value="recC"/>
    <property type="match status" value="1"/>
</dbReference>
<protein>
    <recommendedName>
        <fullName evidence="10">RecBCD enzyme subunit RecC</fullName>
    </recommendedName>
    <alternativeName>
        <fullName evidence="10">Exonuclease V subunit RecC</fullName>
        <shortName evidence="10">ExoV subunit RecC</shortName>
    </alternativeName>
    <alternativeName>
        <fullName evidence="10">Helicase/nuclease RecBCD subunit RecC</fullName>
    </alternativeName>
</protein>
<evidence type="ECO:0000256" key="7">
    <source>
        <dbReference type="ARBA" id="ARBA00022840"/>
    </source>
</evidence>
<dbReference type="InterPro" id="IPR013986">
    <property type="entry name" value="DExx_box_DNA_helicase_dom_sf"/>
</dbReference>
<name>A0AB35C002_9GAMM</name>
<evidence type="ECO:0000256" key="1">
    <source>
        <dbReference type="ARBA" id="ARBA00022722"/>
    </source>
</evidence>
<evidence type="ECO:0000256" key="6">
    <source>
        <dbReference type="ARBA" id="ARBA00022839"/>
    </source>
</evidence>
<keyword evidence="4 10" id="KW-0378">Hydrolase</keyword>
<dbReference type="PANTHER" id="PTHR30591">
    <property type="entry name" value="RECBCD ENZYME SUBUNIT RECC"/>
    <property type="match status" value="1"/>
</dbReference>
<keyword evidence="5 10" id="KW-0347">Helicase</keyword>
<dbReference type="PANTHER" id="PTHR30591:SF1">
    <property type="entry name" value="RECBCD ENZYME SUBUNIT RECC"/>
    <property type="match status" value="1"/>
</dbReference>
<evidence type="ECO:0000256" key="5">
    <source>
        <dbReference type="ARBA" id="ARBA00022806"/>
    </source>
</evidence>
<keyword evidence="7 10" id="KW-0067">ATP-binding</keyword>
<dbReference type="Gene3D" id="1.10.10.990">
    <property type="match status" value="1"/>
</dbReference>
<dbReference type="PIRSF" id="PIRSF000980">
    <property type="entry name" value="RecC"/>
    <property type="match status" value="1"/>
</dbReference>
<evidence type="ECO:0000256" key="9">
    <source>
        <dbReference type="ARBA" id="ARBA00023204"/>
    </source>
</evidence>
<dbReference type="InterPro" id="IPR011335">
    <property type="entry name" value="Restrct_endonuc-II-like"/>
</dbReference>
<proteinExistence type="inferred from homology"/>
<dbReference type="InterPro" id="IPR041500">
    <property type="entry name" value="RecC_C"/>
</dbReference>
<evidence type="ECO:0000256" key="3">
    <source>
        <dbReference type="ARBA" id="ARBA00022763"/>
    </source>
</evidence>
<dbReference type="Pfam" id="PF17946">
    <property type="entry name" value="RecC_C"/>
    <property type="match status" value="1"/>
</dbReference>
<dbReference type="GO" id="GO:0008854">
    <property type="term" value="F:exodeoxyribonuclease V activity"/>
    <property type="evidence" value="ECO:0007669"/>
    <property type="project" value="InterPro"/>
</dbReference>
<accession>A0AB35C002</accession>
<comment type="caution">
    <text evidence="12">The sequence shown here is derived from an EMBL/GenBank/DDBJ whole genome shotgun (WGS) entry which is preliminary data.</text>
</comment>
<keyword evidence="6 10" id="KW-0269">Exonuclease</keyword>
<keyword evidence="2 10" id="KW-0547">Nucleotide-binding</keyword>
<evidence type="ECO:0000313" key="12">
    <source>
        <dbReference type="EMBL" id="MBS7825341.1"/>
    </source>
</evidence>
<keyword evidence="9 10" id="KW-0234">DNA repair</keyword>
<comment type="miscellaneous">
    <text evidence="10">In the RecBCD complex, RecB has a slow 3'-5' helicase, an exonuclease activity and loads RecA onto ssDNA, RecD has a fast 5'-3' helicase activity, while RecC stimulates the ATPase and processivity of the RecB helicase and contributes to recognition of the Chi site.</text>
</comment>
<comment type="similarity">
    <text evidence="10">Belongs to the RecC family.</text>
</comment>
<dbReference type="SUPFAM" id="SSF52980">
    <property type="entry name" value="Restriction endonuclease-like"/>
    <property type="match status" value="1"/>
</dbReference>
<keyword evidence="1 10" id="KW-0540">Nuclease</keyword>
<dbReference type="EMBL" id="JAGIBU010000010">
    <property type="protein sequence ID" value="MBS7825341.1"/>
    <property type="molecule type" value="Genomic_DNA"/>
</dbReference>
<dbReference type="GO" id="GO:0003677">
    <property type="term" value="F:DNA binding"/>
    <property type="evidence" value="ECO:0007669"/>
    <property type="project" value="UniProtKB-UniRule"/>
</dbReference>
<dbReference type="AlphaFoldDB" id="A0AB35C002"/>
<evidence type="ECO:0000256" key="10">
    <source>
        <dbReference type="HAMAP-Rule" id="MF_01486"/>
    </source>
</evidence>
<gene>
    <name evidence="10 12" type="primary">recC</name>
    <name evidence="12" type="ORF">J7561_09020</name>
</gene>
<evidence type="ECO:0000259" key="11">
    <source>
        <dbReference type="Pfam" id="PF17946"/>
    </source>
</evidence>
<dbReference type="HAMAP" id="MF_01486">
    <property type="entry name" value="RecC"/>
    <property type="match status" value="1"/>
</dbReference>
<dbReference type="Pfam" id="PF04257">
    <property type="entry name" value="Exonuc_V_gamma"/>
    <property type="match status" value="1"/>
</dbReference>
<reference evidence="12" key="1">
    <citation type="submission" date="2021-03" db="EMBL/GenBank/DDBJ databases">
        <title>Identification and antibiotic profiling of Wohlfahrtiimonas chitiniclastica, an underestimated human pathogen.</title>
        <authorList>
            <person name="Kopf A."/>
            <person name="Bunk B."/>
            <person name="Coldewey S."/>
            <person name="Gunzer F."/>
            <person name="Riedel T."/>
            <person name="Schroettner P."/>
        </authorList>
    </citation>
    <scope>NUCLEOTIDE SEQUENCE</scope>
    <source>
        <strain evidence="12">DSM 100917</strain>
    </source>
</reference>
<keyword evidence="8 10" id="KW-0238">DNA-binding</keyword>
<comment type="subunit">
    <text evidence="10">Heterotrimer of RecB, RecC and RecD. All subunits contribute to DNA-binding.</text>
</comment>
<dbReference type="GO" id="GO:0003678">
    <property type="term" value="F:DNA helicase activity"/>
    <property type="evidence" value="ECO:0007669"/>
    <property type="project" value="UniProtKB-UniRule"/>
</dbReference>
<dbReference type="InterPro" id="IPR027417">
    <property type="entry name" value="P-loop_NTPase"/>
</dbReference>
<dbReference type="InterPro" id="IPR006697">
    <property type="entry name" value="RecC"/>
</dbReference>
<comment type="function">
    <text evidence="10">A helicase/nuclease that prepares dsDNA breaks (DSB) for recombinational DNA repair. Binds to DSBs and unwinds DNA via a highly rapid and processive ATP-dependent bidirectional helicase activity. Unwinds dsDNA until it encounters a Chi (crossover hotspot instigator) sequence from the 3' direction. Cuts ssDNA a few nucleotides 3' to the Chi site. The properties and activities of the enzyme are changed at Chi. The Chi-altered holoenzyme produces a long 3'-ssDNA overhang and facilitates RecA-binding to the ssDNA for homologous DNA recombination and repair. Holoenzyme degrades any linearized DNA that is unable to undergo homologous recombination. In the holoenzyme this subunit recognizes the wild-type Chi sequence, and when added to isolated RecB increases its ATP-dependent helicase processivity.</text>
</comment>
<organism evidence="12 13">
    <name type="scientific">Wohlfahrtiimonas chitiniclastica</name>
    <dbReference type="NCBI Taxonomy" id="400946"/>
    <lineage>
        <taxon>Bacteria</taxon>
        <taxon>Pseudomonadati</taxon>
        <taxon>Pseudomonadota</taxon>
        <taxon>Gammaproteobacteria</taxon>
        <taxon>Cardiobacteriales</taxon>
        <taxon>Ignatzschineriaceae</taxon>
        <taxon>Wohlfahrtiimonas</taxon>
    </lineage>
</organism>
<dbReference type="Gene3D" id="3.40.50.10930">
    <property type="match status" value="1"/>
</dbReference>
<evidence type="ECO:0000313" key="13">
    <source>
        <dbReference type="Proteomes" id="UP000680020"/>
    </source>
</evidence>
<dbReference type="Gene3D" id="3.40.50.300">
    <property type="entry name" value="P-loop containing nucleotide triphosphate hydrolases"/>
    <property type="match status" value="2"/>
</dbReference>
<dbReference type="GO" id="GO:0000724">
    <property type="term" value="P:double-strand break repair via homologous recombination"/>
    <property type="evidence" value="ECO:0007669"/>
    <property type="project" value="UniProtKB-UniRule"/>
</dbReference>
<evidence type="ECO:0000256" key="8">
    <source>
        <dbReference type="ARBA" id="ARBA00023125"/>
    </source>
</evidence>
<evidence type="ECO:0000256" key="4">
    <source>
        <dbReference type="ARBA" id="ARBA00022801"/>
    </source>
</evidence>
<dbReference type="Proteomes" id="UP000680020">
    <property type="component" value="Unassembled WGS sequence"/>
</dbReference>